<comment type="caution">
    <text evidence="3">The sequence shown here is derived from an EMBL/GenBank/DDBJ whole genome shotgun (WGS) entry which is preliminary data.</text>
</comment>
<dbReference type="SUPFAM" id="SSF101307">
    <property type="entry name" value="YutG-like"/>
    <property type="match status" value="1"/>
</dbReference>
<dbReference type="InterPro" id="IPR007686">
    <property type="entry name" value="YutG/PgpA"/>
</dbReference>
<dbReference type="InterPro" id="IPR026037">
    <property type="entry name" value="PgpA"/>
</dbReference>
<dbReference type="InterPro" id="IPR036681">
    <property type="entry name" value="PgpA-like_sf"/>
</dbReference>
<gene>
    <name evidence="3" type="ORF">ENK44_02080</name>
</gene>
<protein>
    <submittedName>
        <fullName evidence="3">Phosphatidylglycerophosphatase A</fullName>
    </submittedName>
</protein>
<feature type="transmembrane region" description="Helical" evidence="1">
    <location>
        <begin position="44"/>
        <end position="64"/>
    </location>
</feature>
<feature type="transmembrane region" description="Helical" evidence="1">
    <location>
        <begin position="134"/>
        <end position="154"/>
    </location>
</feature>
<reference evidence="3" key="1">
    <citation type="journal article" date="2020" name="mSystems">
        <title>Genome- and Community-Level Interaction Insights into Carbon Utilization and Element Cycling Functions of Hydrothermarchaeota in Hydrothermal Sediment.</title>
        <authorList>
            <person name="Zhou Z."/>
            <person name="Liu Y."/>
            <person name="Xu W."/>
            <person name="Pan J."/>
            <person name="Luo Z.H."/>
            <person name="Li M."/>
        </authorList>
    </citation>
    <scope>NUCLEOTIDE SEQUENCE [LARGE SCALE GENOMIC DNA]</scope>
    <source>
        <strain evidence="3">HyVt-577</strain>
    </source>
</reference>
<feature type="domain" description="YutG/PgpA" evidence="2">
    <location>
        <begin position="11"/>
        <end position="145"/>
    </location>
</feature>
<dbReference type="Pfam" id="PF04608">
    <property type="entry name" value="PgpA"/>
    <property type="match status" value="1"/>
</dbReference>
<feature type="transmembrane region" description="Helical" evidence="1">
    <location>
        <begin position="84"/>
        <end position="104"/>
    </location>
</feature>
<accession>A0A7V4WTP9</accession>
<keyword evidence="1" id="KW-0812">Transmembrane</keyword>
<dbReference type="PANTHER" id="PTHR36305:SF1">
    <property type="entry name" value="PHOSPHATIDYLGLYCEROPHOSPHATASE A"/>
    <property type="match status" value="1"/>
</dbReference>
<name>A0A7V4WTP9_CALAY</name>
<evidence type="ECO:0000259" key="2">
    <source>
        <dbReference type="Pfam" id="PF04608"/>
    </source>
</evidence>
<dbReference type="Proteomes" id="UP000885779">
    <property type="component" value="Unassembled WGS sequence"/>
</dbReference>
<evidence type="ECO:0000313" key="3">
    <source>
        <dbReference type="EMBL" id="HGY54469.1"/>
    </source>
</evidence>
<keyword evidence="1" id="KW-0472">Membrane</keyword>
<dbReference type="GO" id="GO:0008962">
    <property type="term" value="F:phosphatidylglycerophosphatase activity"/>
    <property type="evidence" value="ECO:0007669"/>
    <property type="project" value="InterPro"/>
</dbReference>
<organism evidence="3">
    <name type="scientific">Caldithrix abyssi</name>
    <dbReference type="NCBI Taxonomy" id="187145"/>
    <lineage>
        <taxon>Bacteria</taxon>
        <taxon>Pseudomonadati</taxon>
        <taxon>Calditrichota</taxon>
        <taxon>Calditrichia</taxon>
        <taxon>Calditrichales</taxon>
        <taxon>Calditrichaceae</taxon>
        <taxon>Caldithrix</taxon>
    </lineage>
</organism>
<dbReference type="PIRSF" id="PIRSF006162">
    <property type="entry name" value="PgpA"/>
    <property type="match status" value="1"/>
</dbReference>
<dbReference type="CDD" id="cd06971">
    <property type="entry name" value="PgpA"/>
    <property type="match status" value="1"/>
</dbReference>
<dbReference type="AlphaFoldDB" id="A0A7V4WTP9"/>
<dbReference type="PANTHER" id="PTHR36305">
    <property type="entry name" value="PHOSPHATIDYLGLYCEROPHOSPHATASE A"/>
    <property type="match status" value="1"/>
</dbReference>
<evidence type="ECO:0000256" key="1">
    <source>
        <dbReference type="SAM" id="Phobius"/>
    </source>
</evidence>
<sequence>MHLKKTLAYIIGTVLGSGYFPKAPGTAGSLFAVLFYYFFISSGWVLLVLSFVLFFAGAASATFIEREKGKDAQLIVIDELVGQWIACLFLPKTMPVLAAAFLFFRLFDIFKPYPIDKLQNLAGGWGVMSDDALAGIYANVTIQLIIFSGVFTWIP</sequence>
<feature type="transmembrane region" description="Helical" evidence="1">
    <location>
        <begin position="7"/>
        <end position="38"/>
    </location>
</feature>
<keyword evidence="1" id="KW-1133">Transmembrane helix</keyword>
<dbReference type="GO" id="GO:0006629">
    <property type="term" value="P:lipid metabolic process"/>
    <property type="evidence" value="ECO:0007669"/>
    <property type="project" value="InterPro"/>
</dbReference>
<proteinExistence type="predicted"/>
<dbReference type="EMBL" id="DRQG01000020">
    <property type="protein sequence ID" value="HGY54469.1"/>
    <property type="molecule type" value="Genomic_DNA"/>
</dbReference>